<dbReference type="EMBL" id="RCHS01003097">
    <property type="protein sequence ID" value="RMX43906.1"/>
    <property type="molecule type" value="Genomic_DNA"/>
</dbReference>
<comment type="caution">
    <text evidence="1">The sequence shown here is derived from an EMBL/GenBank/DDBJ whole genome shotgun (WGS) entry which is preliminary data.</text>
</comment>
<organism evidence="1 2">
    <name type="scientific">Pocillopora damicornis</name>
    <name type="common">Cauliflower coral</name>
    <name type="synonym">Millepora damicornis</name>
    <dbReference type="NCBI Taxonomy" id="46731"/>
    <lineage>
        <taxon>Eukaryota</taxon>
        <taxon>Metazoa</taxon>
        <taxon>Cnidaria</taxon>
        <taxon>Anthozoa</taxon>
        <taxon>Hexacorallia</taxon>
        <taxon>Scleractinia</taxon>
        <taxon>Astrocoeniina</taxon>
        <taxon>Pocilloporidae</taxon>
        <taxon>Pocillopora</taxon>
    </lineage>
</organism>
<evidence type="ECO:0000313" key="2">
    <source>
        <dbReference type="Proteomes" id="UP000275408"/>
    </source>
</evidence>
<feature type="non-terminal residue" evidence="1">
    <location>
        <position position="99"/>
    </location>
</feature>
<dbReference type="Proteomes" id="UP000275408">
    <property type="component" value="Unassembled WGS sequence"/>
</dbReference>
<evidence type="ECO:0000313" key="1">
    <source>
        <dbReference type="EMBL" id="RMX43906.1"/>
    </source>
</evidence>
<name>A0A3M6TRD6_POCDA</name>
<dbReference type="AlphaFoldDB" id="A0A3M6TRD6"/>
<sequence>MVRRRSPLVSALDFRCCRLTFDERIGCITRLNDFVPRSHRAVSLQVAPSLKDCKGSVRRSDGKRVRGIHGPFALVFMPVSARGFALFTQRDIGQFRKGL</sequence>
<proteinExistence type="predicted"/>
<gene>
    <name evidence="1" type="ORF">pdam_00011262</name>
</gene>
<keyword evidence="2" id="KW-1185">Reference proteome</keyword>
<protein>
    <submittedName>
        <fullName evidence="1">Uncharacterized protein</fullName>
    </submittedName>
</protein>
<accession>A0A3M6TRD6</accession>
<reference evidence="1 2" key="1">
    <citation type="journal article" date="2018" name="Sci. Rep.">
        <title>Comparative analysis of the Pocillopora damicornis genome highlights role of immune system in coral evolution.</title>
        <authorList>
            <person name="Cunning R."/>
            <person name="Bay R.A."/>
            <person name="Gillette P."/>
            <person name="Baker A.C."/>
            <person name="Traylor-Knowles N."/>
        </authorList>
    </citation>
    <scope>NUCLEOTIDE SEQUENCE [LARGE SCALE GENOMIC DNA]</scope>
    <source>
        <strain evidence="1">RSMAS</strain>
        <tissue evidence="1">Whole animal</tissue>
    </source>
</reference>